<gene>
    <name evidence="1" type="ORF">S01H1_04188</name>
</gene>
<evidence type="ECO:0000313" key="1">
    <source>
        <dbReference type="EMBL" id="GAF83033.1"/>
    </source>
</evidence>
<comment type="caution">
    <text evidence="1">The sequence shown here is derived from an EMBL/GenBank/DDBJ whole genome shotgun (WGS) entry which is preliminary data.</text>
</comment>
<dbReference type="Pfam" id="PF14196">
    <property type="entry name" value="ATC_hydrolase"/>
    <property type="match status" value="1"/>
</dbReference>
<dbReference type="AlphaFoldDB" id="X0SPM3"/>
<sequence>MIERDETIEALRRDLFTATANRGLVYTAILREMRKELGEEKASQIFKRAIFDHGVRMAGFLNPPSQPEEFKDWLLAFLPDGGAMNEPEVMRCDEDGLDIKMHRCPLKEGWRMMNLSEEEVADLCRHADAFDHGFFGSVFEYSMDLWSEQPDDSCILHFRRKRSEE</sequence>
<proteinExistence type="predicted"/>
<name>X0SPM3_9ZZZZ</name>
<dbReference type="EMBL" id="BARS01002223">
    <property type="protein sequence ID" value="GAF83033.1"/>
    <property type="molecule type" value="Genomic_DNA"/>
</dbReference>
<accession>X0SPM3</accession>
<organism evidence="1">
    <name type="scientific">marine sediment metagenome</name>
    <dbReference type="NCBI Taxonomy" id="412755"/>
    <lineage>
        <taxon>unclassified sequences</taxon>
        <taxon>metagenomes</taxon>
        <taxon>ecological metagenomes</taxon>
    </lineage>
</organism>
<dbReference type="InterPro" id="IPR026002">
    <property type="entry name" value="ATC_hydrolase-like"/>
</dbReference>
<evidence type="ECO:0008006" key="2">
    <source>
        <dbReference type="Google" id="ProtNLM"/>
    </source>
</evidence>
<protein>
    <recommendedName>
        <fullName evidence="2">L-2-amino-thiazoline-4-carboxylic acid hydrolase</fullName>
    </recommendedName>
</protein>
<reference evidence="1" key="1">
    <citation type="journal article" date="2014" name="Front. Microbiol.">
        <title>High frequency of phylogenetically diverse reductive dehalogenase-homologous genes in deep subseafloor sedimentary metagenomes.</title>
        <authorList>
            <person name="Kawai M."/>
            <person name="Futagami T."/>
            <person name="Toyoda A."/>
            <person name="Takaki Y."/>
            <person name="Nishi S."/>
            <person name="Hori S."/>
            <person name="Arai W."/>
            <person name="Tsubouchi T."/>
            <person name="Morono Y."/>
            <person name="Uchiyama I."/>
            <person name="Ito T."/>
            <person name="Fujiyama A."/>
            <person name="Inagaki F."/>
            <person name="Takami H."/>
        </authorList>
    </citation>
    <scope>NUCLEOTIDE SEQUENCE</scope>
    <source>
        <strain evidence="1">Expedition CK06-06</strain>
    </source>
</reference>